<keyword evidence="2" id="KW-1185">Reference proteome</keyword>
<organism evidence="1 2">
    <name type="scientific">Zea mays</name>
    <name type="common">Maize</name>
    <dbReference type="NCBI Taxonomy" id="4577"/>
    <lineage>
        <taxon>Eukaryota</taxon>
        <taxon>Viridiplantae</taxon>
        <taxon>Streptophyta</taxon>
        <taxon>Embryophyta</taxon>
        <taxon>Tracheophyta</taxon>
        <taxon>Spermatophyta</taxon>
        <taxon>Magnoliopsida</taxon>
        <taxon>Liliopsida</taxon>
        <taxon>Poales</taxon>
        <taxon>Poaceae</taxon>
        <taxon>PACMAD clade</taxon>
        <taxon>Panicoideae</taxon>
        <taxon>Andropogonodae</taxon>
        <taxon>Andropogoneae</taxon>
        <taxon>Tripsacinae</taxon>
        <taxon>Zea</taxon>
    </lineage>
</organism>
<dbReference type="AlphaFoldDB" id="A0A804P8M7"/>
<accession>A0A804P8M7</accession>
<evidence type="ECO:0000313" key="2">
    <source>
        <dbReference type="Proteomes" id="UP000007305"/>
    </source>
</evidence>
<sequence>MGRFLHLETARIGLWSEDPWAVVPITIGVANEQAIACPFNPNPPPSEKARKVTRVRYVAHRLHPGPPPSSVSPVFLALVYLVLVGKNSSGPPLVCLVEVEAPRTAALDLAWLKSKHQWPLLGFTLLA</sequence>
<reference evidence="2" key="1">
    <citation type="journal article" date="2009" name="Science">
        <title>The B73 maize genome: complexity, diversity, and dynamics.</title>
        <authorList>
            <person name="Schnable P.S."/>
            <person name="Ware D."/>
            <person name="Fulton R.S."/>
            <person name="Stein J.C."/>
            <person name="Wei F."/>
            <person name="Pasternak S."/>
            <person name="Liang C."/>
            <person name="Zhang J."/>
            <person name="Fulton L."/>
            <person name="Graves T.A."/>
            <person name="Minx P."/>
            <person name="Reily A.D."/>
            <person name="Courtney L."/>
            <person name="Kruchowski S.S."/>
            <person name="Tomlinson C."/>
            <person name="Strong C."/>
            <person name="Delehaunty K."/>
            <person name="Fronick C."/>
            <person name="Courtney B."/>
            <person name="Rock S.M."/>
            <person name="Belter E."/>
            <person name="Du F."/>
            <person name="Kim K."/>
            <person name="Abbott R.M."/>
            <person name="Cotton M."/>
            <person name="Levy A."/>
            <person name="Marchetto P."/>
            <person name="Ochoa K."/>
            <person name="Jackson S.M."/>
            <person name="Gillam B."/>
            <person name="Chen W."/>
            <person name="Yan L."/>
            <person name="Higginbotham J."/>
            <person name="Cardenas M."/>
            <person name="Waligorski J."/>
            <person name="Applebaum E."/>
            <person name="Phelps L."/>
            <person name="Falcone J."/>
            <person name="Kanchi K."/>
            <person name="Thane T."/>
            <person name="Scimone A."/>
            <person name="Thane N."/>
            <person name="Henke J."/>
            <person name="Wang T."/>
            <person name="Ruppert J."/>
            <person name="Shah N."/>
            <person name="Rotter K."/>
            <person name="Hodges J."/>
            <person name="Ingenthron E."/>
            <person name="Cordes M."/>
            <person name="Kohlberg S."/>
            <person name="Sgro J."/>
            <person name="Delgado B."/>
            <person name="Mead K."/>
            <person name="Chinwalla A."/>
            <person name="Leonard S."/>
            <person name="Crouse K."/>
            <person name="Collura K."/>
            <person name="Kudrna D."/>
            <person name="Currie J."/>
            <person name="He R."/>
            <person name="Angelova A."/>
            <person name="Rajasekar S."/>
            <person name="Mueller T."/>
            <person name="Lomeli R."/>
            <person name="Scara G."/>
            <person name="Ko A."/>
            <person name="Delaney K."/>
            <person name="Wissotski M."/>
            <person name="Lopez G."/>
            <person name="Campos D."/>
            <person name="Braidotti M."/>
            <person name="Ashley E."/>
            <person name="Golser W."/>
            <person name="Kim H."/>
            <person name="Lee S."/>
            <person name="Lin J."/>
            <person name="Dujmic Z."/>
            <person name="Kim W."/>
            <person name="Talag J."/>
            <person name="Zuccolo A."/>
            <person name="Fan C."/>
            <person name="Sebastian A."/>
            <person name="Kramer M."/>
            <person name="Spiegel L."/>
            <person name="Nascimento L."/>
            <person name="Zutavern T."/>
            <person name="Miller B."/>
            <person name="Ambroise C."/>
            <person name="Muller S."/>
            <person name="Spooner W."/>
            <person name="Narechania A."/>
            <person name="Ren L."/>
            <person name="Wei S."/>
            <person name="Kumari S."/>
            <person name="Faga B."/>
            <person name="Levy M.J."/>
            <person name="McMahan L."/>
            <person name="Van Buren P."/>
            <person name="Vaughn M.W."/>
            <person name="Ying K."/>
            <person name="Yeh C.-T."/>
            <person name="Emrich S.J."/>
            <person name="Jia Y."/>
            <person name="Kalyanaraman A."/>
            <person name="Hsia A.-P."/>
            <person name="Barbazuk W.B."/>
            <person name="Baucom R.S."/>
            <person name="Brutnell T.P."/>
            <person name="Carpita N.C."/>
            <person name="Chaparro C."/>
            <person name="Chia J.-M."/>
            <person name="Deragon J.-M."/>
            <person name="Estill J.C."/>
            <person name="Fu Y."/>
            <person name="Jeddeloh J.A."/>
            <person name="Han Y."/>
            <person name="Lee H."/>
            <person name="Li P."/>
            <person name="Lisch D.R."/>
            <person name="Liu S."/>
            <person name="Liu Z."/>
            <person name="Nagel D.H."/>
            <person name="McCann M.C."/>
            <person name="SanMiguel P."/>
            <person name="Myers A.M."/>
            <person name="Nettleton D."/>
            <person name="Nguyen J."/>
            <person name="Penning B.W."/>
            <person name="Ponnala L."/>
            <person name="Schneider K.L."/>
            <person name="Schwartz D.C."/>
            <person name="Sharma A."/>
            <person name="Soderlund C."/>
            <person name="Springer N.M."/>
            <person name="Sun Q."/>
            <person name="Wang H."/>
            <person name="Waterman M."/>
            <person name="Westerman R."/>
            <person name="Wolfgruber T.K."/>
            <person name="Yang L."/>
            <person name="Yu Y."/>
            <person name="Zhang L."/>
            <person name="Zhou S."/>
            <person name="Zhu Q."/>
            <person name="Bennetzen J.L."/>
            <person name="Dawe R.K."/>
            <person name="Jiang J."/>
            <person name="Jiang N."/>
            <person name="Presting G.G."/>
            <person name="Wessler S.R."/>
            <person name="Aluru S."/>
            <person name="Martienssen R.A."/>
            <person name="Clifton S.W."/>
            <person name="McCombie W.R."/>
            <person name="Wing R.A."/>
            <person name="Wilson R.K."/>
        </authorList>
    </citation>
    <scope>NUCLEOTIDE SEQUENCE [LARGE SCALE GENOMIC DNA]</scope>
    <source>
        <strain evidence="2">cv. B73</strain>
    </source>
</reference>
<name>A0A804P8M7_MAIZE</name>
<proteinExistence type="predicted"/>
<evidence type="ECO:0000313" key="1">
    <source>
        <dbReference type="EnsemblPlants" id="Zm00001eb216110_P001"/>
    </source>
</evidence>
<dbReference type="InParanoid" id="A0A804P8M7"/>
<dbReference type="Proteomes" id="UP000007305">
    <property type="component" value="Chromosome 5"/>
</dbReference>
<protein>
    <submittedName>
        <fullName evidence="1">Uncharacterized protein</fullName>
    </submittedName>
</protein>
<dbReference type="Gramene" id="Zm00001eb216110_T001">
    <property type="protein sequence ID" value="Zm00001eb216110_P001"/>
    <property type="gene ID" value="Zm00001eb216110"/>
</dbReference>
<reference evidence="1" key="2">
    <citation type="submission" date="2019-07" db="EMBL/GenBank/DDBJ databases">
        <authorList>
            <person name="Seetharam A."/>
            <person name="Woodhouse M."/>
            <person name="Cannon E."/>
        </authorList>
    </citation>
    <scope>NUCLEOTIDE SEQUENCE [LARGE SCALE GENOMIC DNA]</scope>
    <source>
        <strain evidence="1">cv. B73</strain>
    </source>
</reference>
<reference evidence="1" key="3">
    <citation type="submission" date="2021-05" db="UniProtKB">
        <authorList>
            <consortium name="EnsemblPlants"/>
        </authorList>
    </citation>
    <scope>IDENTIFICATION</scope>
    <source>
        <strain evidence="1">cv. B73</strain>
    </source>
</reference>
<dbReference type="EnsemblPlants" id="Zm00001eb216110_T001">
    <property type="protein sequence ID" value="Zm00001eb216110_P001"/>
    <property type="gene ID" value="Zm00001eb216110"/>
</dbReference>